<sequence>MPDNLPLTAEIEAIPCAECDVEVGPCYRNGHPSRISHASRIRAAVAARLEKKSDE</sequence>
<proteinExistence type="predicted"/>
<organism evidence="1 2">
    <name type="scientific">Nocardia cerradoensis</name>
    <dbReference type="NCBI Taxonomy" id="85688"/>
    <lineage>
        <taxon>Bacteria</taxon>
        <taxon>Bacillati</taxon>
        <taxon>Actinomycetota</taxon>
        <taxon>Actinomycetes</taxon>
        <taxon>Mycobacteriales</taxon>
        <taxon>Nocardiaceae</taxon>
        <taxon>Nocardia</taxon>
    </lineage>
</organism>
<evidence type="ECO:0000313" key="1">
    <source>
        <dbReference type="EMBL" id="OXR46640.1"/>
    </source>
</evidence>
<evidence type="ECO:0000313" key="2">
    <source>
        <dbReference type="Proteomes" id="UP000215506"/>
    </source>
</evidence>
<gene>
    <name evidence="1" type="ORF">B7C42_01614</name>
</gene>
<name>A0A231HCM0_9NOCA</name>
<dbReference type="Proteomes" id="UP000215506">
    <property type="component" value="Unassembled WGS sequence"/>
</dbReference>
<comment type="caution">
    <text evidence="1">The sequence shown here is derived from an EMBL/GenBank/DDBJ whole genome shotgun (WGS) entry which is preliminary data.</text>
</comment>
<dbReference type="RefSeq" id="WP_189594875.1">
    <property type="nucleotide sequence ID" value="NZ_NGAF01000002.1"/>
</dbReference>
<keyword evidence="2" id="KW-1185">Reference proteome</keyword>
<dbReference type="EMBL" id="NGAF01000002">
    <property type="protein sequence ID" value="OXR46640.1"/>
    <property type="molecule type" value="Genomic_DNA"/>
</dbReference>
<accession>A0A231HCM0</accession>
<protein>
    <submittedName>
        <fullName evidence="1">Uncharacterized protein</fullName>
    </submittedName>
</protein>
<reference evidence="1 2" key="1">
    <citation type="submission" date="2017-07" db="EMBL/GenBank/DDBJ databases">
        <title>First draft Genome Sequence of Nocardia cerradoensis isolated from human infection.</title>
        <authorList>
            <person name="Carrasco G."/>
        </authorList>
    </citation>
    <scope>NUCLEOTIDE SEQUENCE [LARGE SCALE GENOMIC DNA]</scope>
    <source>
        <strain evidence="1 2">CNM20130759</strain>
    </source>
</reference>
<dbReference type="AlphaFoldDB" id="A0A231HCM0"/>